<sequence length="385" mass="43779">MASVLITDGLLRKSLSLTRSLGSQGLQAYTADRTRFTPSAFSKYSAGAWVHPDPVEQPEAYAQWMFKTLASQRFDLLIPSDDHALEFVLAHRAAVEALTTVLVPSQESYNQTSDKYLTMQLAEKAGVPHPQTLWPVDAAEVEQLAPNLRYPLVIKPRKSSGSRGIRVVQNAQELCQMYRQIEVEYPRPMLQEFIPAGDRFDVCLLYNRAGELRASFVQKELRHYPVDIGPSTVQESVWMPELVELSVALLQQVPWQGVVEVEFMRDPRDGVPKLMEINPRFWNSLEMAVQAGVDFPYLLCQAALGGDVNAVHQYEVGRICRNLLPSDILHVLANPLRRELNPPFWAKQVRDDIWSRHDPLPTLGFALAVARLLFDRKVWKMMFKR</sequence>
<accession>A0A316DDU1</accession>
<evidence type="ECO:0000313" key="4">
    <source>
        <dbReference type="Proteomes" id="UP000245634"/>
    </source>
</evidence>
<dbReference type="EMBL" id="QGGL01000004">
    <property type="protein sequence ID" value="PWK14960.1"/>
    <property type="molecule type" value="Genomic_DNA"/>
</dbReference>
<dbReference type="Pfam" id="PF02655">
    <property type="entry name" value="ATP-grasp_3"/>
    <property type="match status" value="1"/>
</dbReference>
<dbReference type="Gene3D" id="3.30.470.20">
    <property type="entry name" value="ATP-grasp fold, B domain"/>
    <property type="match status" value="1"/>
</dbReference>
<evidence type="ECO:0000256" key="1">
    <source>
        <dbReference type="PROSITE-ProRule" id="PRU00409"/>
    </source>
</evidence>
<keyword evidence="1" id="KW-0067">ATP-binding</keyword>
<dbReference type="GO" id="GO:0005524">
    <property type="term" value="F:ATP binding"/>
    <property type="evidence" value="ECO:0007669"/>
    <property type="project" value="UniProtKB-UniRule"/>
</dbReference>
<comment type="caution">
    <text evidence="3">The sequence shown here is derived from an EMBL/GenBank/DDBJ whole genome shotgun (WGS) entry which is preliminary data.</text>
</comment>
<evidence type="ECO:0000313" key="3">
    <source>
        <dbReference type="EMBL" id="PWK14960.1"/>
    </source>
</evidence>
<dbReference type="GO" id="GO:0008716">
    <property type="term" value="F:D-alanine-D-alanine ligase activity"/>
    <property type="evidence" value="ECO:0007669"/>
    <property type="project" value="TreeGrafter"/>
</dbReference>
<dbReference type="RefSeq" id="WP_170119304.1">
    <property type="nucleotide sequence ID" value="NZ_QGGL01000004.1"/>
</dbReference>
<dbReference type="SUPFAM" id="SSF56059">
    <property type="entry name" value="Glutathione synthetase ATP-binding domain-like"/>
    <property type="match status" value="1"/>
</dbReference>
<organism evidence="3 4">
    <name type="scientific">Tumebacillus permanentifrigoris</name>
    <dbReference type="NCBI Taxonomy" id="378543"/>
    <lineage>
        <taxon>Bacteria</taxon>
        <taxon>Bacillati</taxon>
        <taxon>Bacillota</taxon>
        <taxon>Bacilli</taxon>
        <taxon>Bacillales</taxon>
        <taxon>Alicyclobacillaceae</taxon>
        <taxon>Tumebacillus</taxon>
    </lineage>
</organism>
<name>A0A316DDU1_9BACL</name>
<dbReference type="AlphaFoldDB" id="A0A316DDU1"/>
<dbReference type="InterPro" id="IPR013815">
    <property type="entry name" value="ATP_grasp_subdomain_1"/>
</dbReference>
<dbReference type="InterPro" id="IPR011761">
    <property type="entry name" value="ATP-grasp"/>
</dbReference>
<feature type="domain" description="ATP-grasp" evidence="2">
    <location>
        <begin position="119"/>
        <end position="304"/>
    </location>
</feature>
<dbReference type="PROSITE" id="PS50975">
    <property type="entry name" value="ATP_GRASP"/>
    <property type="match status" value="1"/>
</dbReference>
<proteinExistence type="predicted"/>
<keyword evidence="4" id="KW-1185">Reference proteome</keyword>
<dbReference type="PANTHER" id="PTHR23132:SF14">
    <property type="entry name" value="ATP-GRASP DOMAIN-CONTAINING PROTEIN"/>
    <property type="match status" value="1"/>
</dbReference>
<dbReference type="Proteomes" id="UP000245634">
    <property type="component" value="Unassembled WGS sequence"/>
</dbReference>
<gene>
    <name evidence="3" type="ORF">C7459_104164</name>
</gene>
<keyword evidence="1" id="KW-0547">Nucleotide-binding</keyword>
<protein>
    <submittedName>
        <fullName evidence="3">Putative ATP-grasp superfamily ATP-dependent carboligase</fullName>
    </submittedName>
</protein>
<dbReference type="PANTHER" id="PTHR23132">
    <property type="entry name" value="D-ALANINE--D-ALANINE LIGASE"/>
    <property type="match status" value="1"/>
</dbReference>
<evidence type="ECO:0000259" key="2">
    <source>
        <dbReference type="PROSITE" id="PS50975"/>
    </source>
</evidence>
<keyword evidence="3" id="KW-0436">Ligase</keyword>
<dbReference type="InterPro" id="IPR003806">
    <property type="entry name" value="ATP-grasp_PylC-type"/>
</dbReference>
<reference evidence="3 4" key="1">
    <citation type="submission" date="2018-05" db="EMBL/GenBank/DDBJ databases">
        <title>Genomic Encyclopedia of Type Strains, Phase IV (KMG-IV): sequencing the most valuable type-strain genomes for metagenomic binning, comparative biology and taxonomic classification.</title>
        <authorList>
            <person name="Goeker M."/>
        </authorList>
    </citation>
    <scope>NUCLEOTIDE SEQUENCE [LARGE SCALE GENOMIC DNA]</scope>
    <source>
        <strain evidence="3 4">DSM 18773</strain>
    </source>
</reference>
<dbReference type="GO" id="GO:0046872">
    <property type="term" value="F:metal ion binding"/>
    <property type="evidence" value="ECO:0007669"/>
    <property type="project" value="InterPro"/>
</dbReference>
<dbReference type="Gene3D" id="3.30.1490.20">
    <property type="entry name" value="ATP-grasp fold, A domain"/>
    <property type="match status" value="1"/>
</dbReference>